<dbReference type="InterPro" id="IPR055081">
    <property type="entry name" value="NLP1-9_GAF"/>
</dbReference>
<dbReference type="InterPro" id="IPR045012">
    <property type="entry name" value="NLP"/>
</dbReference>
<dbReference type="CDD" id="cd06407">
    <property type="entry name" value="PB1_NLP"/>
    <property type="match status" value="1"/>
</dbReference>
<dbReference type="GO" id="GO:0003677">
    <property type="term" value="F:DNA binding"/>
    <property type="evidence" value="ECO:0007669"/>
    <property type="project" value="UniProtKB-KW"/>
</dbReference>
<evidence type="ECO:0008006" key="11">
    <source>
        <dbReference type="Google" id="ProtNLM"/>
    </source>
</evidence>
<dbReference type="STRING" id="15368.A0A0Q3R0L4"/>
<keyword evidence="4" id="KW-0539">Nucleus</keyword>
<dbReference type="Pfam" id="PF02042">
    <property type="entry name" value="RWP-RK"/>
    <property type="match status" value="1"/>
</dbReference>
<reference evidence="8 9" key="1">
    <citation type="journal article" date="2010" name="Nature">
        <title>Genome sequencing and analysis of the model grass Brachypodium distachyon.</title>
        <authorList>
            <consortium name="International Brachypodium Initiative"/>
        </authorList>
    </citation>
    <scope>NUCLEOTIDE SEQUENCE [LARGE SCALE GENOMIC DNA]</scope>
    <source>
        <strain evidence="8">Bd21</strain>
        <strain evidence="9">cv. Bd21</strain>
    </source>
</reference>
<feature type="domain" description="RWP-RK" evidence="6">
    <location>
        <begin position="539"/>
        <end position="620"/>
    </location>
</feature>
<evidence type="ECO:0000313" key="8">
    <source>
        <dbReference type="EMBL" id="KQK06954.1"/>
    </source>
</evidence>
<dbReference type="SMART" id="SM00666">
    <property type="entry name" value="PB1"/>
    <property type="match status" value="1"/>
</dbReference>
<evidence type="ECO:0000313" key="9">
    <source>
        <dbReference type="EnsemblPlants" id="KQK06954"/>
    </source>
</evidence>
<dbReference type="EMBL" id="CM000881">
    <property type="protein sequence ID" value="KQK06954.1"/>
    <property type="molecule type" value="Genomic_DNA"/>
</dbReference>
<dbReference type="OrthoDB" id="6270329at2759"/>
<organism evidence="8">
    <name type="scientific">Brachypodium distachyon</name>
    <name type="common">Purple false brome</name>
    <name type="synonym">Trachynia distachya</name>
    <dbReference type="NCBI Taxonomy" id="15368"/>
    <lineage>
        <taxon>Eukaryota</taxon>
        <taxon>Viridiplantae</taxon>
        <taxon>Streptophyta</taxon>
        <taxon>Embryophyta</taxon>
        <taxon>Tracheophyta</taxon>
        <taxon>Spermatophyta</taxon>
        <taxon>Magnoliopsida</taxon>
        <taxon>Liliopsida</taxon>
        <taxon>Poales</taxon>
        <taxon>Poaceae</taxon>
        <taxon>BOP clade</taxon>
        <taxon>Pooideae</taxon>
        <taxon>Stipodae</taxon>
        <taxon>Brachypodieae</taxon>
        <taxon>Brachypodium</taxon>
    </lineage>
</organism>
<keyword evidence="2" id="KW-0238">DNA-binding</keyword>
<dbReference type="Proteomes" id="UP000008810">
    <property type="component" value="Chromosome 2"/>
</dbReference>
<name>A0A0Q3R0L4_BRADI</name>
<dbReference type="SUPFAM" id="SSF54277">
    <property type="entry name" value="CAD &amp; PB1 domains"/>
    <property type="match status" value="1"/>
</dbReference>
<dbReference type="Pfam" id="PF00564">
    <property type="entry name" value="PB1"/>
    <property type="match status" value="1"/>
</dbReference>
<evidence type="ECO:0000256" key="3">
    <source>
        <dbReference type="ARBA" id="ARBA00023163"/>
    </source>
</evidence>
<dbReference type="Pfam" id="PF22922">
    <property type="entry name" value="GAF_NLP"/>
    <property type="match status" value="1"/>
</dbReference>
<accession>A0A0Q3R0L4</accession>
<keyword evidence="10" id="KW-1185">Reference proteome</keyword>
<feature type="domain" description="PB1" evidence="7">
    <location>
        <begin position="772"/>
        <end position="855"/>
    </location>
</feature>
<evidence type="ECO:0000256" key="5">
    <source>
        <dbReference type="SAM" id="MobiDB-lite"/>
    </source>
</evidence>
<dbReference type="Gene3D" id="3.10.20.90">
    <property type="entry name" value="Phosphatidylinositol 3-kinase Catalytic Subunit, Chain A, domain 1"/>
    <property type="match status" value="1"/>
</dbReference>
<feature type="region of interest" description="Disordered" evidence="5">
    <location>
        <begin position="490"/>
        <end position="516"/>
    </location>
</feature>
<dbReference type="PROSITE" id="PS51745">
    <property type="entry name" value="PB1"/>
    <property type="match status" value="1"/>
</dbReference>
<keyword evidence="1" id="KW-0805">Transcription regulation</keyword>
<protein>
    <recommendedName>
        <fullName evidence="11">RWP-RK domain-containing protein</fullName>
    </recommendedName>
</protein>
<dbReference type="GO" id="GO:0003700">
    <property type="term" value="F:DNA-binding transcription factor activity"/>
    <property type="evidence" value="ECO:0007669"/>
    <property type="project" value="InterPro"/>
</dbReference>
<reference evidence="8" key="2">
    <citation type="submission" date="2017-06" db="EMBL/GenBank/DDBJ databases">
        <title>WGS assembly of Brachypodium distachyon.</title>
        <authorList>
            <consortium name="The International Brachypodium Initiative"/>
            <person name="Lucas S."/>
            <person name="Harmon-Smith M."/>
            <person name="Lail K."/>
            <person name="Tice H."/>
            <person name="Grimwood J."/>
            <person name="Bruce D."/>
            <person name="Barry K."/>
            <person name="Shu S."/>
            <person name="Lindquist E."/>
            <person name="Wang M."/>
            <person name="Pitluck S."/>
            <person name="Vogel J.P."/>
            <person name="Garvin D.F."/>
            <person name="Mockler T.C."/>
            <person name="Schmutz J."/>
            <person name="Rokhsar D."/>
            <person name="Bevan M.W."/>
        </authorList>
    </citation>
    <scope>NUCLEOTIDE SEQUENCE</scope>
    <source>
        <strain evidence="8">Bd21</strain>
    </source>
</reference>
<dbReference type="KEGG" id="bdi:100824282"/>
<dbReference type="GeneID" id="100824282"/>
<evidence type="ECO:0000256" key="1">
    <source>
        <dbReference type="ARBA" id="ARBA00023015"/>
    </source>
</evidence>
<dbReference type="ExpressionAtlas" id="A0A0Q3R0L4">
    <property type="expression patterns" value="baseline"/>
</dbReference>
<dbReference type="RefSeq" id="XP_014753898.1">
    <property type="nucleotide sequence ID" value="XM_014898412.2"/>
</dbReference>
<evidence type="ECO:0000256" key="2">
    <source>
        <dbReference type="ARBA" id="ARBA00023125"/>
    </source>
</evidence>
<evidence type="ECO:0000259" key="6">
    <source>
        <dbReference type="PROSITE" id="PS51519"/>
    </source>
</evidence>
<keyword evidence="3" id="KW-0804">Transcription</keyword>
<proteinExistence type="predicted"/>
<gene>
    <name evidence="9" type="primary">LOC100824282</name>
    <name evidence="8" type="ORF">BRADI_2g31710v3</name>
</gene>
<dbReference type="InterPro" id="IPR034891">
    <property type="entry name" value="PB1_NLP"/>
</dbReference>
<feature type="compositionally biased region" description="Polar residues" evidence="5">
    <location>
        <begin position="700"/>
        <end position="721"/>
    </location>
</feature>
<sequence>MDLDSSDGEAWLLDALATPPLFSAAAPLPWLCGDQHYSSLPMDAVSDLDETPGTRSGESETAAKKVENMNGKMQVPVSLDDDYSDCSHFMKERLALALSYFKESTDQHLLVQVWIPTKNGDRYVLTTSGHPFLLAQESIKLVQYRAVSMTYAFSVDGENVHDLGLPGRVYKQRVPEWTPSVQYYSSFEYPRLNHAINHNVHGTVALPVFDPSMKSCIGVVELIMTSKKVNYASEVDKVCKALEAVNLKSTKIVEHPCVQICNESRQVALVEILEILTVVCEEFKLPLGQTWVPCKYQSLLAHGGVKRSCLSFGGSCMEEVCISTSDVAFHIIDARMWGFRDACVAHHLQKGQGVSGKAFISGRPCFSKDVSRFSKMEYPLVHYARMFALAGCFSIYLQSAYTGDDYILEFFLPPDCREDDEQKALLQSIIVLLRQHLRTLQVAGDKGLNEACLQVDAVTVMHNEETGNTYVQDLNVGGGIHTLLESDMHGGIHESDNRNHKASTMSKNHLLSHDYSGDKPVAIPSGSGTSDSSLLYKNKKNPVRRRGKAEKTISLEVIQQYFSGSLKSAAKSLGVCPTTMKRICRKHGIPHWPSREISKVNKSISKLKEVIESAQASESAFGFTSVTAPPFGPASSSYLLDIDKSRQEKTAEVYIPFGNEHKASSSQKSLQNCSPSILISPQTLLANSVIQIEGDKVTNLRSSSGQHSTNSQTSEGSYPGSQGNGAFVRESIASTFLEPQQNLYNSQGFAKDSVRPTVLSPGRMMSPQNSGIVTVKAHYKEDILRFRFPCSGSLRTLKDEVAKRIQIDVIGSFYIKYLDDDHEWVNLTCQADLEECMEIYLLSGLNVLRLLVTDNAVILGSSHGSSA</sequence>
<dbReference type="PANTHER" id="PTHR32002:SF35">
    <property type="entry name" value="PROTEIN NLP6"/>
    <property type="match status" value="1"/>
</dbReference>
<evidence type="ECO:0000259" key="7">
    <source>
        <dbReference type="PROSITE" id="PS51745"/>
    </source>
</evidence>
<dbReference type="InterPro" id="IPR003035">
    <property type="entry name" value="RWP-RK_dom"/>
</dbReference>
<dbReference type="AlphaFoldDB" id="A0A0Q3R0L4"/>
<dbReference type="EnsemblPlants" id="KQK06954">
    <property type="protein sequence ID" value="KQK06954"/>
    <property type="gene ID" value="BRADI_2g31710v3"/>
</dbReference>
<dbReference type="PANTHER" id="PTHR32002">
    <property type="entry name" value="PROTEIN NLP8"/>
    <property type="match status" value="1"/>
</dbReference>
<evidence type="ECO:0000313" key="10">
    <source>
        <dbReference type="Proteomes" id="UP000008810"/>
    </source>
</evidence>
<feature type="compositionally biased region" description="Basic and acidic residues" evidence="5">
    <location>
        <begin position="490"/>
        <end position="499"/>
    </location>
</feature>
<reference evidence="9" key="3">
    <citation type="submission" date="2018-08" db="UniProtKB">
        <authorList>
            <consortium name="EnsemblPlants"/>
        </authorList>
    </citation>
    <scope>IDENTIFICATION</scope>
    <source>
        <strain evidence="9">cv. Bd21</strain>
    </source>
</reference>
<dbReference type="Gramene" id="KQK06954">
    <property type="protein sequence ID" value="KQK06954"/>
    <property type="gene ID" value="BRADI_2g31710v3"/>
</dbReference>
<dbReference type="InterPro" id="IPR000270">
    <property type="entry name" value="PB1_dom"/>
</dbReference>
<feature type="region of interest" description="Disordered" evidence="5">
    <location>
        <begin position="700"/>
        <end position="724"/>
    </location>
</feature>
<evidence type="ECO:0000256" key="4">
    <source>
        <dbReference type="ARBA" id="ARBA00023242"/>
    </source>
</evidence>
<dbReference type="InterPro" id="IPR053793">
    <property type="entry name" value="PB1-like"/>
</dbReference>
<dbReference type="PROSITE" id="PS51519">
    <property type="entry name" value="RWP_RK"/>
    <property type="match status" value="1"/>
</dbReference>
<feature type="region of interest" description="Disordered" evidence="5">
    <location>
        <begin position="43"/>
        <end position="62"/>
    </location>
</feature>